<protein>
    <submittedName>
        <fullName evidence="1">Uncharacterized protein</fullName>
    </submittedName>
</protein>
<keyword evidence="2" id="KW-1185">Reference proteome</keyword>
<dbReference type="AlphaFoldDB" id="A0A6P1VV64"/>
<dbReference type="RefSeq" id="WP_162386726.1">
    <property type="nucleotide sequence ID" value="NZ_CP045997.1"/>
</dbReference>
<dbReference type="KEGG" id="senf:GJR95_15395"/>
<gene>
    <name evidence="1" type="ORF">GJR95_15395</name>
</gene>
<dbReference type="EMBL" id="CP045997">
    <property type="protein sequence ID" value="QHV96318.1"/>
    <property type="molecule type" value="Genomic_DNA"/>
</dbReference>
<accession>A0A6P1VV64</accession>
<dbReference type="Proteomes" id="UP000464577">
    <property type="component" value="Chromosome"/>
</dbReference>
<organism evidence="1 2">
    <name type="scientific">Spirosoma endbachense</name>
    <dbReference type="NCBI Taxonomy" id="2666025"/>
    <lineage>
        <taxon>Bacteria</taxon>
        <taxon>Pseudomonadati</taxon>
        <taxon>Bacteroidota</taxon>
        <taxon>Cytophagia</taxon>
        <taxon>Cytophagales</taxon>
        <taxon>Cytophagaceae</taxon>
        <taxon>Spirosoma</taxon>
    </lineage>
</organism>
<evidence type="ECO:0000313" key="1">
    <source>
        <dbReference type="EMBL" id="QHV96318.1"/>
    </source>
</evidence>
<sequence length="78" mass="9153">MDITHDLLLNLGFVKSPGENNRYRYKSVAGHLLEDSGQFYFRGFDPERGTLADLTYLLRMIDYRQQFYSEPMSVVNQN</sequence>
<name>A0A6P1VV64_9BACT</name>
<proteinExistence type="predicted"/>
<reference evidence="1 2" key="1">
    <citation type="submission" date="2019-11" db="EMBL/GenBank/DDBJ databases">
        <title>Spirosoma endbachense sp. nov., isolated from a natural salt meadow.</title>
        <authorList>
            <person name="Rojas J."/>
            <person name="Ambika Manirajan B."/>
            <person name="Ratering S."/>
            <person name="Suarez C."/>
            <person name="Geissler-Plaum R."/>
            <person name="Schnell S."/>
        </authorList>
    </citation>
    <scope>NUCLEOTIDE SEQUENCE [LARGE SCALE GENOMIC DNA]</scope>
    <source>
        <strain evidence="1 2">I-24</strain>
    </source>
</reference>
<evidence type="ECO:0000313" key="2">
    <source>
        <dbReference type="Proteomes" id="UP000464577"/>
    </source>
</evidence>